<dbReference type="EMBL" id="QGDT01000005">
    <property type="protein sequence ID" value="PWJ58013.1"/>
    <property type="molecule type" value="Genomic_DNA"/>
</dbReference>
<keyword evidence="7" id="KW-1185">Reference proteome</keyword>
<feature type="domain" description="IclR-ED" evidence="5">
    <location>
        <begin position="71"/>
        <end position="253"/>
    </location>
</feature>
<accession>A0A316AJS1</accession>
<feature type="domain" description="HTH iclR-type" evidence="4">
    <location>
        <begin position="8"/>
        <end position="70"/>
    </location>
</feature>
<dbReference type="Pfam" id="PF01614">
    <property type="entry name" value="IclR_C"/>
    <property type="match status" value="1"/>
</dbReference>
<dbReference type="PANTHER" id="PTHR30136">
    <property type="entry name" value="HELIX-TURN-HELIX TRANSCRIPTIONAL REGULATOR, ICLR FAMILY"/>
    <property type="match status" value="1"/>
</dbReference>
<dbReference type="InterPro" id="IPR014757">
    <property type="entry name" value="Tscrpt_reg_IclR_C"/>
</dbReference>
<dbReference type="InterPro" id="IPR036390">
    <property type="entry name" value="WH_DNA-bd_sf"/>
</dbReference>
<dbReference type="AlphaFoldDB" id="A0A316AJS1"/>
<evidence type="ECO:0000256" key="1">
    <source>
        <dbReference type="ARBA" id="ARBA00023015"/>
    </source>
</evidence>
<dbReference type="InterPro" id="IPR005471">
    <property type="entry name" value="Tscrpt_reg_IclR_N"/>
</dbReference>
<dbReference type="InterPro" id="IPR029016">
    <property type="entry name" value="GAF-like_dom_sf"/>
</dbReference>
<dbReference type="Gene3D" id="3.30.450.40">
    <property type="match status" value="1"/>
</dbReference>
<dbReference type="SMART" id="SM00346">
    <property type="entry name" value="HTH_ICLR"/>
    <property type="match status" value="1"/>
</dbReference>
<evidence type="ECO:0000313" key="6">
    <source>
        <dbReference type="EMBL" id="PWJ58013.1"/>
    </source>
</evidence>
<reference evidence="6 7" key="1">
    <citation type="submission" date="2018-03" db="EMBL/GenBank/DDBJ databases">
        <title>Genomic Encyclopedia of Archaeal and Bacterial Type Strains, Phase II (KMG-II): from individual species to whole genera.</title>
        <authorList>
            <person name="Goeker M."/>
        </authorList>
    </citation>
    <scope>NUCLEOTIDE SEQUENCE [LARGE SCALE GENOMIC DNA]</scope>
    <source>
        <strain evidence="6 7">DSM 100346</strain>
    </source>
</reference>
<dbReference type="GO" id="GO:0003677">
    <property type="term" value="F:DNA binding"/>
    <property type="evidence" value="ECO:0007669"/>
    <property type="project" value="UniProtKB-KW"/>
</dbReference>
<name>A0A316AJS1_9BACT</name>
<dbReference type="GO" id="GO:0045892">
    <property type="term" value="P:negative regulation of DNA-templated transcription"/>
    <property type="evidence" value="ECO:0007669"/>
    <property type="project" value="TreeGrafter"/>
</dbReference>
<dbReference type="InterPro" id="IPR036388">
    <property type="entry name" value="WH-like_DNA-bd_sf"/>
</dbReference>
<organism evidence="6 7">
    <name type="scientific">Dyadobacter jejuensis</name>
    <dbReference type="NCBI Taxonomy" id="1082580"/>
    <lineage>
        <taxon>Bacteria</taxon>
        <taxon>Pseudomonadati</taxon>
        <taxon>Bacteroidota</taxon>
        <taxon>Cytophagia</taxon>
        <taxon>Cytophagales</taxon>
        <taxon>Spirosomataceae</taxon>
        <taxon>Dyadobacter</taxon>
    </lineage>
</organism>
<dbReference type="Gene3D" id="1.10.10.10">
    <property type="entry name" value="Winged helix-like DNA-binding domain superfamily/Winged helix DNA-binding domain"/>
    <property type="match status" value="1"/>
</dbReference>
<dbReference type="PROSITE" id="PS51078">
    <property type="entry name" value="ICLR_ED"/>
    <property type="match status" value="1"/>
</dbReference>
<protein>
    <submittedName>
        <fullName evidence="6">DNA-binding IclR family transcriptional regulator</fullName>
    </submittedName>
</protein>
<dbReference type="SUPFAM" id="SSF55781">
    <property type="entry name" value="GAF domain-like"/>
    <property type="match status" value="1"/>
</dbReference>
<evidence type="ECO:0000313" key="7">
    <source>
        <dbReference type="Proteomes" id="UP000245880"/>
    </source>
</evidence>
<evidence type="ECO:0000259" key="4">
    <source>
        <dbReference type="PROSITE" id="PS51077"/>
    </source>
</evidence>
<sequence length="262" mass="29337">MSMNKYHAPALDKGLDILEYLSSEAKPQSQSEIAQGIQKSPNEIYRMLVCLEQRGYLMKEANSGNYSLSLKLFHISHRHSPIEELIKYSKPAMERLSRDTQQSCHLGVLYNGQLLIVSQNRSPGLVSLSIEEGGLFPLVKTTSGRVVLAFLSDEQREFQLDQNKEFLELSTKEKKSFLSYLEGIRERGYEIKESEITLGVTDLAVPIGSMKSGVFGVLAISCLTSISQSNHSFEVMIPQLVSAAEQINHSLGFMTSQFPIER</sequence>
<dbReference type="PANTHER" id="PTHR30136:SF7">
    <property type="entry name" value="HTH-TYPE TRANSCRIPTIONAL REGULATOR KDGR-RELATED"/>
    <property type="match status" value="1"/>
</dbReference>
<keyword evidence="2 6" id="KW-0238">DNA-binding</keyword>
<comment type="caution">
    <text evidence="6">The sequence shown here is derived from an EMBL/GenBank/DDBJ whole genome shotgun (WGS) entry which is preliminary data.</text>
</comment>
<keyword evidence="3" id="KW-0804">Transcription</keyword>
<dbReference type="GO" id="GO:0003700">
    <property type="term" value="F:DNA-binding transcription factor activity"/>
    <property type="evidence" value="ECO:0007669"/>
    <property type="project" value="TreeGrafter"/>
</dbReference>
<dbReference type="SUPFAM" id="SSF46785">
    <property type="entry name" value="Winged helix' DNA-binding domain"/>
    <property type="match status" value="1"/>
</dbReference>
<keyword evidence="1" id="KW-0805">Transcription regulation</keyword>
<evidence type="ECO:0000259" key="5">
    <source>
        <dbReference type="PROSITE" id="PS51078"/>
    </source>
</evidence>
<dbReference type="PROSITE" id="PS51077">
    <property type="entry name" value="HTH_ICLR"/>
    <property type="match status" value="1"/>
</dbReference>
<evidence type="ECO:0000256" key="2">
    <source>
        <dbReference type="ARBA" id="ARBA00023125"/>
    </source>
</evidence>
<dbReference type="Pfam" id="PF09339">
    <property type="entry name" value="HTH_IclR"/>
    <property type="match status" value="1"/>
</dbReference>
<dbReference type="InterPro" id="IPR050707">
    <property type="entry name" value="HTH_MetabolicPath_Reg"/>
</dbReference>
<dbReference type="Proteomes" id="UP000245880">
    <property type="component" value="Unassembled WGS sequence"/>
</dbReference>
<evidence type="ECO:0000256" key="3">
    <source>
        <dbReference type="ARBA" id="ARBA00023163"/>
    </source>
</evidence>
<gene>
    <name evidence="6" type="ORF">CLV98_105193</name>
</gene>
<proteinExistence type="predicted"/>